<evidence type="ECO:0000256" key="3">
    <source>
        <dbReference type="ARBA" id="ARBA00047317"/>
    </source>
</evidence>
<dbReference type="GO" id="GO:0046872">
    <property type="term" value="F:metal ion binding"/>
    <property type="evidence" value="ECO:0007669"/>
    <property type="project" value="UniProtKB-UniRule"/>
</dbReference>
<dbReference type="Gene3D" id="2.170.190.11">
    <property type="entry name" value="Molybdopterin biosynthesis moea protein, domain 3"/>
    <property type="match status" value="1"/>
</dbReference>
<dbReference type="Pfam" id="PF03453">
    <property type="entry name" value="MoeA_N"/>
    <property type="match status" value="1"/>
</dbReference>
<feature type="domain" description="MoaB/Mog" evidence="5">
    <location>
        <begin position="182"/>
        <end position="318"/>
    </location>
</feature>
<dbReference type="Gene3D" id="2.40.340.10">
    <property type="entry name" value="MoeA, C-terminal, domain IV"/>
    <property type="match status" value="1"/>
</dbReference>
<keyword evidence="7" id="KW-1185">Reference proteome</keyword>
<dbReference type="GO" id="GO:0005829">
    <property type="term" value="C:cytosol"/>
    <property type="evidence" value="ECO:0007669"/>
    <property type="project" value="TreeGrafter"/>
</dbReference>
<evidence type="ECO:0000313" key="7">
    <source>
        <dbReference type="Proteomes" id="UP000192783"/>
    </source>
</evidence>
<dbReference type="InterPro" id="IPR036425">
    <property type="entry name" value="MoaB/Mog-like_dom_sf"/>
</dbReference>
<evidence type="ECO:0000256" key="2">
    <source>
        <dbReference type="ARBA" id="ARBA00010763"/>
    </source>
</evidence>
<dbReference type="GO" id="GO:0006777">
    <property type="term" value="P:Mo-molybdopterin cofactor biosynthetic process"/>
    <property type="evidence" value="ECO:0007669"/>
    <property type="project" value="UniProtKB-UniRule"/>
</dbReference>
<dbReference type="SMART" id="SM00852">
    <property type="entry name" value="MoCF_biosynth"/>
    <property type="match status" value="1"/>
</dbReference>
<dbReference type="InterPro" id="IPR038987">
    <property type="entry name" value="MoeA-like"/>
</dbReference>
<dbReference type="PANTHER" id="PTHR10192:SF5">
    <property type="entry name" value="GEPHYRIN"/>
    <property type="match status" value="1"/>
</dbReference>
<dbReference type="InterPro" id="IPR005110">
    <property type="entry name" value="MoeA_linker/N"/>
</dbReference>
<protein>
    <recommendedName>
        <fullName evidence="4">Molybdopterin molybdenumtransferase</fullName>
        <ecNumber evidence="4">2.10.1.1</ecNumber>
    </recommendedName>
</protein>
<comment type="similarity">
    <text evidence="2 4">Belongs to the MoeA family.</text>
</comment>
<keyword evidence="4" id="KW-0501">Molybdenum cofactor biosynthesis</keyword>
<dbReference type="UniPathway" id="UPA00344"/>
<accession>A0A1W1XLG7</accession>
<organism evidence="6 7">
    <name type="scientific">Desulfacinum hydrothermale DSM 13146</name>
    <dbReference type="NCBI Taxonomy" id="1121390"/>
    <lineage>
        <taxon>Bacteria</taxon>
        <taxon>Pseudomonadati</taxon>
        <taxon>Thermodesulfobacteriota</taxon>
        <taxon>Syntrophobacteria</taxon>
        <taxon>Syntrophobacterales</taxon>
        <taxon>Syntrophobacteraceae</taxon>
        <taxon>Desulfacinum</taxon>
    </lineage>
</organism>
<dbReference type="RefSeq" id="WP_139796590.1">
    <property type="nucleotide sequence ID" value="NZ_FWXF01000011.1"/>
</dbReference>
<dbReference type="AlphaFoldDB" id="A0A1W1XLG7"/>
<dbReference type="EC" id="2.10.1.1" evidence="4"/>
<reference evidence="6 7" key="1">
    <citation type="submission" date="2017-04" db="EMBL/GenBank/DDBJ databases">
        <authorList>
            <person name="Afonso C.L."/>
            <person name="Miller P.J."/>
            <person name="Scott M.A."/>
            <person name="Spackman E."/>
            <person name="Goraichik I."/>
            <person name="Dimitrov K.M."/>
            <person name="Suarez D.L."/>
            <person name="Swayne D.E."/>
        </authorList>
    </citation>
    <scope>NUCLEOTIDE SEQUENCE [LARGE SCALE GENOMIC DNA]</scope>
    <source>
        <strain evidence="6 7">DSM 13146</strain>
    </source>
</reference>
<evidence type="ECO:0000313" key="6">
    <source>
        <dbReference type="EMBL" id="SMC24829.1"/>
    </source>
</evidence>
<keyword evidence="4 6" id="KW-0808">Transferase</keyword>
<dbReference type="SUPFAM" id="SSF53218">
    <property type="entry name" value="Molybdenum cofactor biosynthesis proteins"/>
    <property type="match status" value="1"/>
</dbReference>
<keyword evidence="4" id="KW-0460">Magnesium</keyword>
<keyword evidence="4" id="KW-0479">Metal-binding</keyword>
<dbReference type="InterPro" id="IPR036688">
    <property type="entry name" value="MoeA_C_domain_IV_sf"/>
</dbReference>
<comment type="pathway">
    <text evidence="4">Cofactor biosynthesis; molybdopterin biosynthesis.</text>
</comment>
<gene>
    <name evidence="6" type="ORF">SAMN02746041_02103</name>
</gene>
<evidence type="ECO:0000256" key="4">
    <source>
        <dbReference type="RuleBase" id="RU365090"/>
    </source>
</evidence>
<dbReference type="OrthoDB" id="9804758at2"/>
<dbReference type="Proteomes" id="UP000192783">
    <property type="component" value="Unassembled WGS sequence"/>
</dbReference>
<keyword evidence="4" id="KW-0500">Molybdenum</keyword>
<sequence length="413" mass="43907">MPLVTLHEAVERAREVLPPGPVEWLPTEACLGRVLARDLAAPFALPRASQSLMDGYAVRSEDTRDAASPDGLSLILTGPPSAAGHPAEAPLSAGTCRRILTGAPLPPGADAVVPQEEVRLDGDRIVVGRPVPKGQWVTVPGEEIAAGERTLHAGDLLTPARLSLAVALGCAVLPVVRRCRVAVLGTGDELCELGEPLGAQSRYADSRYLIAALVRQAGAQPIHLGRVADDAGRIAHALQEANAELVISTGGAGQGDKDFLVRAWARLGLRPLFTEIALRPGHGTACAAASTTLYFALPGGPLAAEIVFHELIVPVLQKWSQGSEGAPPRLSAQLLAPVKNKSPLWRAVTGTASFRDNSLWFQPFDKRQGRHFSRRRQKNAYALIPPKSPILKRGQRVTLGFFLGHLPLVQEAP</sequence>
<comment type="catalytic activity">
    <reaction evidence="3">
        <text>adenylyl-molybdopterin + molybdate = Mo-molybdopterin + AMP + H(+)</text>
        <dbReference type="Rhea" id="RHEA:35047"/>
        <dbReference type="ChEBI" id="CHEBI:15378"/>
        <dbReference type="ChEBI" id="CHEBI:36264"/>
        <dbReference type="ChEBI" id="CHEBI:62727"/>
        <dbReference type="ChEBI" id="CHEBI:71302"/>
        <dbReference type="ChEBI" id="CHEBI:456215"/>
        <dbReference type="EC" id="2.10.1.1"/>
    </reaction>
</comment>
<dbReference type="SUPFAM" id="SSF63882">
    <property type="entry name" value="MoeA N-terminal region -like"/>
    <property type="match status" value="1"/>
</dbReference>
<dbReference type="Pfam" id="PF00994">
    <property type="entry name" value="MoCF_biosynth"/>
    <property type="match status" value="1"/>
</dbReference>
<dbReference type="GO" id="GO:0061599">
    <property type="term" value="F:molybdopterin molybdotransferase activity"/>
    <property type="evidence" value="ECO:0007669"/>
    <property type="project" value="UniProtKB-UniRule"/>
</dbReference>
<dbReference type="InterPro" id="IPR036135">
    <property type="entry name" value="MoeA_linker/N_sf"/>
</dbReference>
<dbReference type="CDD" id="cd00887">
    <property type="entry name" value="MoeA"/>
    <property type="match status" value="1"/>
</dbReference>
<dbReference type="Gene3D" id="3.40.980.10">
    <property type="entry name" value="MoaB/Mog-like domain"/>
    <property type="match status" value="1"/>
</dbReference>
<dbReference type="EMBL" id="FWXF01000011">
    <property type="protein sequence ID" value="SMC24829.1"/>
    <property type="molecule type" value="Genomic_DNA"/>
</dbReference>
<dbReference type="InterPro" id="IPR001453">
    <property type="entry name" value="MoaB/Mog_dom"/>
</dbReference>
<dbReference type="STRING" id="1121390.SAMN02746041_02103"/>
<comment type="cofactor">
    <cofactor evidence="4">
        <name>Mg(2+)</name>
        <dbReference type="ChEBI" id="CHEBI:18420"/>
    </cofactor>
</comment>
<name>A0A1W1XLG7_9BACT</name>
<evidence type="ECO:0000259" key="5">
    <source>
        <dbReference type="SMART" id="SM00852"/>
    </source>
</evidence>
<dbReference type="Gene3D" id="3.90.105.10">
    <property type="entry name" value="Molybdopterin biosynthesis moea protein, domain 2"/>
    <property type="match status" value="1"/>
</dbReference>
<evidence type="ECO:0000256" key="1">
    <source>
        <dbReference type="ARBA" id="ARBA00002901"/>
    </source>
</evidence>
<proteinExistence type="inferred from homology"/>
<dbReference type="PANTHER" id="PTHR10192">
    <property type="entry name" value="MOLYBDOPTERIN BIOSYNTHESIS PROTEIN"/>
    <property type="match status" value="1"/>
</dbReference>
<comment type="function">
    <text evidence="1 4">Catalyzes the insertion of molybdate into adenylated molybdopterin with the concomitant release of AMP.</text>
</comment>